<dbReference type="PATRIC" id="fig|1244869.3.peg.584"/>
<dbReference type="CDD" id="cd00130">
    <property type="entry name" value="PAS"/>
    <property type="match status" value="1"/>
</dbReference>
<dbReference type="GO" id="GO:0000155">
    <property type="term" value="F:phosphorelay sensor kinase activity"/>
    <property type="evidence" value="ECO:0007669"/>
    <property type="project" value="InterPro"/>
</dbReference>
<dbReference type="Pfam" id="PF02518">
    <property type="entry name" value="HATPase_c"/>
    <property type="match status" value="1"/>
</dbReference>
<evidence type="ECO:0000256" key="3">
    <source>
        <dbReference type="ARBA" id="ARBA00022553"/>
    </source>
</evidence>
<evidence type="ECO:0000256" key="4">
    <source>
        <dbReference type="ARBA" id="ARBA00022679"/>
    </source>
</evidence>
<dbReference type="STRING" id="1244869.H261_02926"/>
<dbReference type="InterPro" id="IPR003661">
    <property type="entry name" value="HisK_dim/P_dom"/>
</dbReference>
<dbReference type="InterPro" id="IPR035965">
    <property type="entry name" value="PAS-like_dom_sf"/>
</dbReference>
<keyword evidence="11" id="KW-1185">Reference proteome</keyword>
<dbReference type="PRINTS" id="PR00344">
    <property type="entry name" value="BCTRLSENSOR"/>
</dbReference>
<dbReference type="PANTHER" id="PTHR43304:SF1">
    <property type="entry name" value="PAC DOMAIN-CONTAINING PROTEIN"/>
    <property type="match status" value="1"/>
</dbReference>
<dbReference type="NCBIfam" id="TIGR00229">
    <property type="entry name" value="sensory_box"/>
    <property type="match status" value="2"/>
</dbReference>
<dbReference type="Pfam" id="PF00989">
    <property type="entry name" value="PAS"/>
    <property type="match status" value="1"/>
</dbReference>
<dbReference type="Gene3D" id="3.30.565.10">
    <property type="entry name" value="Histidine kinase-like ATPase, C-terminal domain"/>
    <property type="match status" value="1"/>
</dbReference>
<dbReference type="InterPro" id="IPR036097">
    <property type="entry name" value="HisK_dim/P_sf"/>
</dbReference>
<dbReference type="Pfam" id="PF08448">
    <property type="entry name" value="PAS_4"/>
    <property type="match status" value="1"/>
</dbReference>
<dbReference type="CDD" id="cd00082">
    <property type="entry name" value="HisKA"/>
    <property type="match status" value="1"/>
</dbReference>
<dbReference type="PROSITE" id="PS50113">
    <property type="entry name" value="PAC"/>
    <property type="match status" value="1"/>
</dbReference>
<dbReference type="EC" id="2.7.13.3" evidence="2"/>
<evidence type="ECO:0000256" key="2">
    <source>
        <dbReference type="ARBA" id="ARBA00012438"/>
    </source>
</evidence>
<dbReference type="SUPFAM" id="SSF47384">
    <property type="entry name" value="Homodimeric domain of signal transducing histidine kinase"/>
    <property type="match status" value="1"/>
</dbReference>
<feature type="transmembrane region" description="Helical" evidence="6">
    <location>
        <begin position="55"/>
        <end position="80"/>
    </location>
</feature>
<evidence type="ECO:0000313" key="10">
    <source>
        <dbReference type="EMBL" id="EME71580.1"/>
    </source>
</evidence>
<feature type="domain" description="PAC" evidence="9">
    <location>
        <begin position="311"/>
        <end position="363"/>
    </location>
</feature>
<evidence type="ECO:0000259" key="7">
    <source>
        <dbReference type="PROSITE" id="PS50109"/>
    </source>
</evidence>
<feature type="transmembrane region" description="Helical" evidence="6">
    <location>
        <begin position="144"/>
        <end position="163"/>
    </location>
</feature>
<dbReference type="Proteomes" id="UP000011744">
    <property type="component" value="Unassembled WGS sequence"/>
</dbReference>
<reference evidence="10 11" key="1">
    <citation type="journal article" date="2014" name="Genome Announc.">
        <title>Draft Genome Sequence of Magnetospirillum sp. Strain SO-1, a Freshwater Magnetotactic Bacterium Isolated from the Ol'khovka River, Russia.</title>
        <authorList>
            <person name="Grouzdev D.S."/>
            <person name="Dziuba M.V."/>
            <person name="Sukhacheva M.S."/>
            <person name="Mardanov A.V."/>
            <person name="Beletskiy A.V."/>
            <person name="Kuznetsov B.B."/>
            <person name="Skryabin K.G."/>
        </authorList>
    </citation>
    <scope>NUCLEOTIDE SEQUENCE [LARGE SCALE GENOMIC DNA]</scope>
    <source>
        <strain evidence="10 11">SO-1</strain>
    </source>
</reference>
<dbReference type="FunFam" id="3.30.565.10:FF:000006">
    <property type="entry name" value="Sensor histidine kinase WalK"/>
    <property type="match status" value="1"/>
</dbReference>
<feature type="domain" description="PAS" evidence="8">
    <location>
        <begin position="364"/>
        <end position="434"/>
    </location>
</feature>
<evidence type="ECO:0000256" key="5">
    <source>
        <dbReference type="ARBA" id="ARBA00022777"/>
    </source>
</evidence>
<keyword evidence="4" id="KW-0808">Transferase</keyword>
<proteinExistence type="predicted"/>
<evidence type="ECO:0000256" key="1">
    <source>
        <dbReference type="ARBA" id="ARBA00000085"/>
    </source>
</evidence>
<dbReference type="InterPro" id="IPR005467">
    <property type="entry name" value="His_kinase_dom"/>
</dbReference>
<dbReference type="InterPro" id="IPR013656">
    <property type="entry name" value="PAS_4"/>
</dbReference>
<keyword evidence="6" id="KW-0812">Transmembrane</keyword>
<dbReference type="Pfam" id="PF00512">
    <property type="entry name" value="HisKA"/>
    <property type="match status" value="1"/>
</dbReference>
<keyword evidence="6" id="KW-1133">Transmembrane helix</keyword>
<dbReference type="PROSITE" id="PS50109">
    <property type="entry name" value="HIS_KIN"/>
    <property type="match status" value="1"/>
</dbReference>
<organism evidence="10 11">
    <name type="scientific">Paramagnetospirillum caucaseum</name>
    <dbReference type="NCBI Taxonomy" id="1244869"/>
    <lineage>
        <taxon>Bacteria</taxon>
        <taxon>Pseudomonadati</taxon>
        <taxon>Pseudomonadota</taxon>
        <taxon>Alphaproteobacteria</taxon>
        <taxon>Rhodospirillales</taxon>
        <taxon>Magnetospirillaceae</taxon>
        <taxon>Paramagnetospirillum</taxon>
    </lineage>
</organism>
<dbReference type="PANTHER" id="PTHR43304">
    <property type="entry name" value="PHYTOCHROME-LIKE PROTEIN CPH1"/>
    <property type="match status" value="1"/>
</dbReference>
<dbReference type="AlphaFoldDB" id="M2ZB00"/>
<comment type="caution">
    <text evidence="10">The sequence shown here is derived from an EMBL/GenBank/DDBJ whole genome shotgun (WGS) entry which is preliminary data.</text>
</comment>
<dbReference type="SUPFAM" id="SSF55785">
    <property type="entry name" value="PYP-like sensor domain (PAS domain)"/>
    <property type="match status" value="2"/>
</dbReference>
<dbReference type="EMBL" id="AONQ01000004">
    <property type="protein sequence ID" value="EME71580.1"/>
    <property type="molecule type" value="Genomic_DNA"/>
</dbReference>
<dbReference type="InterPro" id="IPR003594">
    <property type="entry name" value="HATPase_dom"/>
</dbReference>
<dbReference type="SMART" id="SM00388">
    <property type="entry name" value="HisKA"/>
    <property type="match status" value="1"/>
</dbReference>
<dbReference type="SMART" id="SM00091">
    <property type="entry name" value="PAS"/>
    <property type="match status" value="2"/>
</dbReference>
<accession>M2ZB00</accession>
<dbReference type="SMART" id="SM00387">
    <property type="entry name" value="HATPase_c"/>
    <property type="match status" value="1"/>
</dbReference>
<comment type="catalytic activity">
    <reaction evidence="1">
        <text>ATP + protein L-histidine = ADP + protein N-phospho-L-histidine.</text>
        <dbReference type="EC" id="2.7.13.3"/>
    </reaction>
</comment>
<gene>
    <name evidence="10" type="ORF">H261_02926</name>
</gene>
<dbReference type="InterPro" id="IPR013767">
    <property type="entry name" value="PAS_fold"/>
</dbReference>
<feature type="transmembrane region" description="Helical" evidence="6">
    <location>
        <begin position="183"/>
        <end position="202"/>
    </location>
</feature>
<evidence type="ECO:0000259" key="8">
    <source>
        <dbReference type="PROSITE" id="PS50112"/>
    </source>
</evidence>
<feature type="domain" description="PAS" evidence="8">
    <location>
        <begin position="239"/>
        <end position="306"/>
    </location>
</feature>
<dbReference type="InterPro" id="IPR000700">
    <property type="entry name" value="PAS-assoc_C"/>
</dbReference>
<dbReference type="eggNOG" id="COG4251">
    <property type="taxonomic scope" value="Bacteria"/>
</dbReference>
<dbReference type="InterPro" id="IPR036890">
    <property type="entry name" value="HATPase_C_sf"/>
</dbReference>
<sequence length="719" mass="78674">MAFTAAMTSMAGGFVFAAYGLTRHGDRRWSSFSLSGLSYGLGLLLVLHVGTLTPVLSVVGGNLLLAVAAMAIHAGCALLTGRRLRPAVYLGFLAAYMSGALYFLYGEDSIGGRIASASLLRAPLFAHAALMVHGLRRVETGTGMLLLEAVLAGWACLLLARGLGVAASGPIRDLIVLEGFHAAYYTMAGLAYVAVVIALLLIDADRLTALLGKEVSRQAEALGTHIARQIQTQDDLRRSEADLRAILDNMPDIFYRTDREGRLLMVSRSVENLLGYRVEEVLGRDAAFYHGVPESRAALVAALEAAGGSIIDYELQLRHKDGRALWASTSSRFYYDAGGARAGTEGVVRLIEERKRTELFIRENQALIQAMLDASSDAIMLFKADGTLLAVNEVMAERFGRRASELTGSCLWDMFPPDVAKARQAAVGRVVETGLAIHYLDRRGELYLDNSIYPVPGPEGRPDKVAVYSRDITAQTLAEAKVATYLTELERSNAELEQFAYVASHDLREPLRMISSYLSLLERRYGSRLEGDGLEFLAFARDGARRMDHLVLDLLEFSRIDRKGSPIIAMEVEPALTQALRHLAPAMDESGAAVELAGGGDLPWVMGDPDQIIRLFQNLIGNAVKYRAPDRPSRIRVSWRRQGGEWQFTVADNGIGIEPQYFERIFRIFQRLHTADRYEGTGIGLAVCKKIVERHAGRIWVESVPGEGSAFHFTLPAAG</sequence>
<feature type="domain" description="Histidine kinase" evidence="7">
    <location>
        <begin position="502"/>
        <end position="719"/>
    </location>
</feature>
<protein>
    <recommendedName>
        <fullName evidence="2">histidine kinase</fullName>
        <ecNumber evidence="2">2.7.13.3</ecNumber>
    </recommendedName>
</protein>
<dbReference type="InterPro" id="IPR000014">
    <property type="entry name" value="PAS"/>
</dbReference>
<dbReference type="GO" id="GO:0006355">
    <property type="term" value="P:regulation of DNA-templated transcription"/>
    <property type="evidence" value="ECO:0007669"/>
    <property type="project" value="InterPro"/>
</dbReference>
<feature type="transmembrane region" description="Helical" evidence="6">
    <location>
        <begin position="87"/>
        <end position="105"/>
    </location>
</feature>
<dbReference type="CDD" id="cd16921">
    <property type="entry name" value="HATPase_FilI-like"/>
    <property type="match status" value="1"/>
</dbReference>
<dbReference type="InterPro" id="IPR052162">
    <property type="entry name" value="Sensor_kinase/Photoreceptor"/>
</dbReference>
<keyword evidence="5" id="KW-0418">Kinase</keyword>
<name>M2ZB00_9PROT</name>
<keyword evidence="3" id="KW-0597">Phosphoprotein</keyword>
<evidence type="ECO:0000313" key="11">
    <source>
        <dbReference type="Proteomes" id="UP000011744"/>
    </source>
</evidence>
<dbReference type="InterPro" id="IPR004358">
    <property type="entry name" value="Sig_transdc_His_kin-like_C"/>
</dbReference>
<feature type="transmembrane region" description="Helical" evidence="6">
    <location>
        <begin position="6"/>
        <end position="22"/>
    </location>
</feature>
<dbReference type="PROSITE" id="PS50112">
    <property type="entry name" value="PAS"/>
    <property type="match status" value="2"/>
</dbReference>
<feature type="transmembrane region" description="Helical" evidence="6">
    <location>
        <begin position="29"/>
        <end position="49"/>
    </location>
</feature>
<evidence type="ECO:0000259" key="9">
    <source>
        <dbReference type="PROSITE" id="PS50113"/>
    </source>
</evidence>
<dbReference type="Gene3D" id="3.30.450.20">
    <property type="entry name" value="PAS domain"/>
    <property type="match status" value="2"/>
</dbReference>
<dbReference type="Gene3D" id="1.10.287.130">
    <property type="match status" value="1"/>
</dbReference>
<evidence type="ECO:0000256" key="6">
    <source>
        <dbReference type="SAM" id="Phobius"/>
    </source>
</evidence>
<keyword evidence="6" id="KW-0472">Membrane</keyword>
<dbReference type="SUPFAM" id="SSF55874">
    <property type="entry name" value="ATPase domain of HSP90 chaperone/DNA topoisomerase II/histidine kinase"/>
    <property type="match status" value="1"/>
</dbReference>